<dbReference type="RefSeq" id="WP_090468634.1">
    <property type="nucleotide sequence ID" value="NZ_FNRV01000001.1"/>
</dbReference>
<evidence type="ECO:0000313" key="1">
    <source>
        <dbReference type="EMBL" id="SED55147.1"/>
    </source>
</evidence>
<name>A0ABY0YGS2_9PSED</name>
<keyword evidence="2" id="KW-1185">Reference proteome</keyword>
<protein>
    <submittedName>
        <fullName evidence="1">Uncharacterized protein</fullName>
    </submittedName>
</protein>
<evidence type="ECO:0000313" key="2">
    <source>
        <dbReference type="Proteomes" id="UP000199665"/>
    </source>
</evidence>
<comment type="caution">
    <text evidence="1">The sequence shown here is derived from an EMBL/GenBank/DDBJ whole genome shotgun (WGS) entry which is preliminary data.</text>
</comment>
<dbReference type="EMBL" id="FNRV01000001">
    <property type="protein sequence ID" value="SED55147.1"/>
    <property type="molecule type" value="Genomic_DNA"/>
</dbReference>
<accession>A0ABY0YGS2</accession>
<proteinExistence type="predicted"/>
<sequence>MSEDKKDDVTIAFDSAPSEPKLEGESIIQLDHDGNFIEAHSYGNFVERIEGGVRVTRPDGVTISMIDGDISIENLVAKSVGIRDLSEIESFEMRTVNETRIYRMDFLGGGHVEVTYLQDGQLLGVTGQNLKQTITKDHEVIFSQGNSASDQVH</sequence>
<gene>
    <name evidence="1" type="ORF">SAMN05216205_5539</name>
</gene>
<organism evidence="1 2">
    <name type="scientific">Pseudomonas mohnii</name>
    <dbReference type="NCBI Taxonomy" id="395600"/>
    <lineage>
        <taxon>Bacteria</taxon>
        <taxon>Pseudomonadati</taxon>
        <taxon>Pseudomonadota</taxon>
        <taxon>Gammaproteobacteria</taxon>
        <taxon>Pseudomonadales</taxon>
        <taxon>Pseudomonadaceae</taxon>
        <taxon>Pseudomonas</taxon>
    </lineage>
</organism>
<reference evidence="1 2" key="1">
    <citation type="submission" date="2016-10" db="EMBL/GenBank/DDBJ databases">
        <authorList>
            <person name="Varghese N."/>
            <person name="Submissions S."/>
        </authorList>
    </citation>
    <scope>NUCLEOTIDE SEQUENCE [LARGE SCALE GENOMIC DNA]</scope>
    <source>
        <strain evidence="1 2">DSM 18327</strain>
    </source>
</reference>
<dbReference type="Proteomes" id="UP000199665">
    <property type="component" value="Unassembled WGS sequence"/>
</dbReference>